<organism evidence="1 2">
    <name type="scientific">Thyridium curvatum</name>
    <dbReference type="NCBI Taxonomy" id="1093900"/>
    <lineage>
        <taxon>Eukaryota</taxon>
        <taxon>Fungi</taxon>
        <taxon>Dikarya</taxon>
        <taxon>Ascomycota</taxon>
        <taxon>Pezizomycotina</taxon>
        <taxon>Sordariomycetes</taxon>
        <taxon>Sordariomycetidae</taxon>
        <taxon>Thyridiales</taxon>
        <taxon>Thyridiaceae</taxon>
        <taxon>Thyridium</taxon>
    </lineage>
</organism>
<dbReference type="GeneID" id="41968464"/>
<dbReference type="AlphaFoldDB" id="A0A507B1N8"/>
<evidence type="ECO:0000313" key="1">
    <source>
        <dbReference type="EMBL" id="TPX11199.1"/>
    </source>
</evidence>
<keyword evidence="2" id="KW-1185">Reference proteome</keyword>
<dbReference type="InParanoid" id="A0A507B1N8"/>
<dbReference type="EMBL" id="SKBQ01000004">
    <property type="protein sequence ID" value="TPX11199.1"/>
    <property type="molecule type" value="Genomic_DNA"/>
</dbReference>
<dbReference type="RefSeq" id="XP_030992910.1">
    <property type="nucleotide sequence ID" value="XM_031132807.1"/>
</dbReference>
<evidence type="ECO:0000313" key="2">
    <source>
        <dbReference type="Proteomes" id="UP000319257"/>
    </source>
</evidence>
<protein>
    <submittedName>
        <fullName evidence="1">Uncharacterized protein</fullName>
    </submittedName>
</protein>
<name>A0A507B1N8_9PEZI</name>
<dbReference type="Proteomes" id="UP000319257">
    <property type="component" value="Unassembled WGS sequence"/>
</dbReference>
<gene>
    <name evidence="1" type="ORF">E0L32_001017</name>
</gene>
<comment type="caution">
    <text evidence="1">The sequence shown here is derived from an EMBL/GenBank/DDBJ whole genome shotgun (WGS) entry which is preliminary data.</text>
</comment>
<accession>A0A507B1N8</accession>
<sequence>MIVADRRSQVRLGEQTAPKVLNPSEEQARDWLTRRRGSSPSHFQRLVIVLPLVRLRLKVINIGDAGSRQDEMTRQEGEREEMEVAEDCLPTGQGSVWMDKTSHLNCQKAPIEPKAKHALAHAPAAQGAVAGAPCCYLLFAEDAGMRVFLGFWPQPADDTYLPFCLHDPTPHLFTFFFDALCLGFIGSTPGWDGSLGVGSRTRMRLSSSP</sequence>
<proteinExistence type="predicted"/>
<reference evidence="1 2" key="1">
    <citation type="submission" date="2019-06" db="EMBL/GenBank/DDBJ databases">
        <title>Draft genome sequence of the filamentous fungus Phialemoniopsis curvata isolated from diesel fuel.</title>
        <authorList>
            <person name="Varaljay V.A."/>
            <person name="Lyon W.J."/>
            <person name="Crouch A.L."/>
            <person name="Drake C.E."/>
            <person name="Hollomon J.M."/>
            <person name="Nadeau L.J."/>
            <person name="Nunn H.S."/>
            <person name="Stevenson B.S."/>
            <person name="Bojanowski C.L."/>
            <person name="Crookes-Goodson W.J."/>
        </authorList>
    </citation>
    <scope>NUCLEOTIDE SEQUENCE [LARGE SCALE GENOMIC DNA]</scope>
    <source>
        <strain evidence="1 2">D216</strain>
    </source>
</reference>